<feature type="transmembrane region" description="Helical" evidence="6">
    <location>
        <begin position="191"/>
        <end position="209"/>
    </location>
</feature>
<evidence type="ECO:0000256" key="3">
    <source>
        <dbReference type="ARBA" id="ARBA00022824"/>
    </source>
</evidence>
<evidence type="ECO:0000256" key="7">
    <source>
        <dbReference type="SAM" id="MobiDB-lite"/>
    </source>
</evidence>
<evidence type="ECO:0000256" key="5">
    <source>
        <dbReference type="ARBA" id="ARBA00023136"/>
    </source>
</evidence>
<evidence type="ECO:0000259" key="8">
    <source>
        <dbReference type="PROSITE" id="PS50845"/>
    </source>
</evidence>
<accession>A0A2P5W982</accession>
<evidence type="ECO:0000256" key="6">
    <source>
        <dbReference type="RuleBase" id="RU363132"/>
    </source>
</evidence>
<dbReference type="GO" id="GO:0005789">
    <property type="term" value="C:endoplasmic reticulum membrane"/>
    <property type="evidence" value="ECO:0007669"/>
    <property type="project" value="UniProtKB-SubCell"/>
</dbReference>
<evidence type="ECO:0000313" key="10">
    <source>
        <dbReference type="Proteomes" id="UP000239757"/>
    </source>
</evidence>
<keyword evidence="2 6" id="KW-0812">Transmembrane</keyword>
<dbReference type="InterPro" id="IPR045064">
    <property type="entry name" value="Reticulon-like"/>
</dbReference>
<name>A0A2P5W982_GOSBA</name>
<evidence type="ECO:0000256" key="1">
    <source>
        <dbReference type="ARBA" id="ARBA00004477"/>
    </source>
</evidence>
<feature type="compositionally biased region" description="Low complexity" evidence="7">
    <location>
        <begin position="18"/>
        <end position="32"/>
    </location>
</feature>
<dbReference type="PANTHER" id="PTHR10994">
    <property type="entry name" value="RETICULON"/>
    <property type="match status" value="1"/>
</dbReference>
<gene>
    <name evidence="9" type="ORF">GOBAR_AA33024</name>
</gene>
<feature type="domain" description="Reticulon" evidence="8">
    <location>
        <begin position="67"/>
        <end position="253"/>
    </location>
</feature>
<dbReference type="InterPro" id="IPR003388">
    <property type="entry name" value="Reticulon"/>
</dbReference>
<feature type="transmembrane region" description="Helical" evidence="6">
    <location>
        <begin position="99"/>
        <end position="118"/>
    </location>
</feature>
<evidence type="ECO:0000256" key="4">
    <source>
        <dbReference type="ARBA" id="ARBA00022989"/>
    </source>
</evidence>
<dbReference type="PROSITE" id="PS50845">
    <property type="entry name" value="RETICULON"/>
    <property type="match status" value="1"/>
</dbReference>
<dbReference type="OrthoDB" id="990466at2759"/>
<dbReference type="PANTHER" id="PTHR10994:SF151">
    <property type="entry name" value="RETICULON-LIKE PROTEIN"/>
    <property type="match status" value="1"/>
</dbReference>
<proteinExistence type="predicted"/>
<evidence type="ECO:0000313" key="9">
    <source>
        <dbReference type="EMBL" id="PPR87665.1"/>
    </source>
</evidence>
<dbReference type="AlphaFoldDB" id="A0A2P5W982"/>
<sequence>MTGHEYMSMDKVAGKISGGFSSSSSSSSSSSGSDDDTPSHSKSLKPNVYRLFGREKPLHQVLGAGKPADVLLWRNKRISGSVFGCATALWVLFELLDYHLITLICHILILTLITLFLWSHVSNFIDKPPPNIPDAVFPDKCVLEVASIVRYKMNQALGHLRHIAFGSDVKSFLAVVCGLWMVSVIGSCFKFLTLVYIVFVLLHTVLVMYEKYEDKVDSFSEKAIIELKKQYVEFDKKVLSKIHKGKLKEKKKD</sequence>
<dbReference type="Proteomes" id="UP000239757">
    <property type="component" value="Unassembled WGS sequence"/>
</dbReference>
<dbReference type="Pfam" id="PF02453">
    <property type="entry name" value="Reticulon"/>
    <property type="match status" value="1"/>
</dbReference>
<evidence type="ECO:0000256" key="2">
    <source>
        <dbReference type="ARBA" id="ARBA00022692"/>
    </source>
</evidence>
<keyword evidence="3 6" id="KW-0256">Endoplasmic reticulum</keyword>
<feature type="region of interest" description="Disordered" evidence="7">
    <location>
        <begin position="17"/>
        <end position="42"/>
    </location>
</feature>
<reference evidence="9 10" key="1">
    <citation type="submission" date="2015-01" db="EMBL/GenBank/DDBJ databases">
        <title>Genome of allotetraploid Gossypium barbadense reveals genomic plasticity and fiber elongation in cotton evolution.</title>
        <authorList>
            <person name="Chen X."/>
            <person name="Liu X."/>
            <person name="Zhao B."/>
            <person name="Zheng H."/>
            <person name="Hu Y."/>
            <person name="Lu G."/>
            <person name="Yang C."/>
            <person name="Chen J."/>
            <person name="Shan C."/>
            <person name="Zhang L."/>
            <person name="Zhou Y."/>
            <person name="Wang L."/>
            <person name="Guo W."/>
            <person name="Bai Y."/>
            <person name="Ruan J."/>
            <person name="Shangguan X."/>
            <person name="Mao Y."/>
            <person name="Jiang J."/>
            <person name="Zhu Y."/>
            <person name="Lei J."/>
            <person name="Kang H."/>
            <person name="Chen S."/>
            <person name="He X."/>
            <person name="Wang R."/>
            <person name="Wang Y."/>
            <person name="Chen J."/>
            <person name="Wang L."/>
            <person name="Yu S."/>
            <person name="Wang B."/>
            <person name="Wei J."/>
            <person name="Song S."/>
            <person name="Lu X."/>
            <person name="Gao Z."/>
            <person name="Gu W."/>
            <person name="Deng X."/>
            <person name="Ma D."/>
            <person name="Wang S."/>
            <person name="Liang W."/>
            <person name="Fang L."/>
            <person name="Cai C."/>
            <person name="Zhu X."/>
            <person name="Zhou B."/>
            <person name="Zhang Y."/>
            <person name="Chen Z."/>
            <person name="Xu S."/>
            <person name="Zhu R."/>
            <person name="Wang S."/>
            <person name="Zhang T."/>
            <person name="Zhao G."/>
        </authorList>
    </citation>
    <scope>NUCLEOTIDE SEQUENCE [LARGE SCALE GENOMIC DNA]</scope>
    <source>
        <strain evidence="10">cv. Xinhai21</strain>
        <tissue evidence="9">Leaf</tissue>
    </source>
</reference>
<keyword evidence="5 6" id="KW-0472">Membrane</keyword>
<protein>
    <recommendedName>
        <fullName evidence="6">Reticulon-like protein</fullName>
    </recommendedName>
</protein>
<organism evidence="9 10">
    <name type="scientific">Gossypium barbadense</name>
    <name type="common">Sea Island cotton</name>
    <name type="synonym">Hibiscus barbadensis</name>
    <dbReference type="NCBI Taxonomy" id="3634"/>
    <lineage>
        <taxon>Eukaryota</taxon>
        <taxon>Viridiplantae</taxon>
        <taxon>Streptophyta</taxon>
        <taxon>Embryophyta</taxon>
        <taxon>Tracheophyta</taxon>
        <taxon>Spermatophyta</taxon>
        <taxon>Magnoliopsida</taxon>
        <taxon>eudicotyledons</taxon>
        <taxon>Gunneridae</taxon>
        <taxon>Pentapetalae</taxon>
        <taxon>rosids</taxon>
        <taxon>malvids</taxon>
        <taxon>Malvales</taxon>
        <taxon>Malvaceae</taxon>
        <taxon>Malvoideae</taxon>
        <taxon>Gossypium</taxon>
    </lineage>
</organism>
<dbReference type="GO" id="GO:0009617">
    <property type="term" value="P:response to bacterium"/>
    <property type="evidence" value="ECO:0007669"/>
    <property type="project" value="InterPro"/>
</dbReference>
<dbReference type="EMBL" id="KZ668516">
    <property type="protein sequence ID" value="PPR87665.1"/>
    <property type="molecule type" value="Genomic_DNA"/>
</dbReference>
<comment type="subcellular location">
    <subcellularLocation>
        <location evidence="1 6">Endoplasmic reticulum membrane</location>
        <topology evidence="1 6">Multi-pass membrane protein</topology>
    </subcellularLocation>
</comment>
<keyword evidence="4 6" id="KW-1133">Transmembrane helix</keyword>